<dbReference type="EMBL" id="LUCM01006371">
    <property type="protein sequence ID" value="KAA0191383.1"/>
    <property type="molecule type" value="Genomic_DNA"/>
</dbReference>
<comment type="caution">
    <text evidence="2">The sequence shown here is derived from an EMBL/GenBank/DDBJ whole genome shotgun (WGS) entry which is preliminary data.</text>
</comment>
<protein>
    <submittedName>
        <fullName evidence="2">Uncharacterized protein</fullName>
    </submittedName>
</protein>
<feature type="region of interest" description="Disordered" evidence="1">
    <location>
        <begin position="27"/>
        <end position="94"/>
    </location>
</feature>
<reference evidence="2" key="1">
    <citation type="submission" date="2019-05" db="EMBL/GenBank/DDBJ databases">
        <title>Annotation for the trematode Fasciolopsis buski.</title>
        <authorList>
            <person name="Choi Y.-J."/>
        </authorList>
    </citation>
    <scope>NUCLEOTIDE SEQUENCE</scope>
    <source>
        <strain evidence="2">HT</strain>
        <tissue evidence="2">Whole worm</tissue>
    </source>
</reference>
<accession>A0A8E0RYG9</accession>
<keyword evidence="3" id="KW-1185">Reference proteome</keyword>
<evidence type="ECO:0000313" key="2">
    <source>
        <dbReference type="EMBL" id="KAA0191383.1"/>
    </source>
</evidence>
<organism evidence="2 3">
    <name type="scientific">Fasciolopsis buskii</name>
    <dbReference type="NCBI Taxonomy" id="27845"/>
    <lineage>
        <taxon>Eukaryota</taxon>
        <taxon>Metazoa</taxon>
        <taxon>Spiralia</taxon>
        <taxon>Lophotrochozoa</taxon>
        <taxon>Platyhelminthes</taxon>
        <taxon>Trematoda</taxon>
        <taxon>Digenea</taxon>
        <taxon>Plagiorchiida</taxon>
        <taxon>Echinostomata</taxon>
        <taxon>Echinostomatoidea</taxon>
        <taxon>Fasciolidae</taxon>
        <taxon>Fasciolopsis</taxon>
    </lineage>
</organism>
<sequence length="167" mass="19162">MEFQRTWSLNDLTRSIAALSNLSLHRRWPSSRGRPFSRPTSLPIAKLEEDDEDEENITKNEVDESVDDPKSELDEKCDSPEAHSLPLEDTETESFVTPKQSFDDEFFPAGDRLSVLSKCPYSHVLPREGFFWQILLYIRLARALTVRNVNGDSDRLGYSRSSNPDQL</sequence>
<feature type="compositionally biased region" description="Basic and acidic residues" evidence="1">
    <location>
        <begin position="56"/>
        <end position="81"/>
    </location>
</feature>
<dbReference type="Proteomes" id="UP000728185">
    <property type="component" value="Unassembled WGS sequence"/>
</dbReference>
<proteinExistence type="predicted"/>
<evidence type="ECO:0000313" key="3">
    <source>
        <dbReference type="Proteomes" id="UP000728185"/>
    </source>
</evidence>
<gene>
    <name evidence="2" type="ORF">FBUS_02065</name>
</gene>
<evidence type="ECO:0000256" key="1">
    <source>
        <dbReference type="SAM" id="MobiDB-lite"/>
    </source>
</evidence>
<dbReference type="AlphaFoldDB" id="A0A8E0RYG9"/>
<name>A0A8E0RYG9_9TREM</name>